<dbReference type="InterPro" id="IPR026444">
    <property type="entry name" value="Secre_tail"/>
</dbReference>
<keyword evidence="3" id="KW-1185">Reference proteome</keyword>
<comment type="caution">
    <text evidence="2">The sequence shown here is derived from an EMBL/GenBank/DDBJ whole genome shotgun (WGS) entry which is preliminary data.</text>
</comment>
<dbReference type="RefSeq" id="WP_007483632.1">
    <property type="nucleotide sequence ID" value="NZ_JH724314.1"/>
</dbReference>
<feature type="signal peptide" evidence="1">
    <location>
        <begin position="1"/>
        <end position="19"/>
    </location>
</feature>
<name>I9H256_9BACE</name>
<dbReference type="eggNOG" id="ENOG5033NKD">
    <property type="taxonomic scope" value="Bacteria"/>
</dbReference>
<evidence type="ECO:0000256" key="1">
    <source>
        <dbReference type="SAM" id="SignalP"/>
    </source>
</evidence>
<keyword evidence="1" id="KW-0732">Signal</keyword>
<dbReference type="PATRIC" id="fig|997884.3.peg.713"/>
<dbReference type="NCBIfam" id="TIGR04183">
    <property type="entry name" value="Por_Secre_tail"/>
    <property type="match status" value="1"/>
</dbReference>
<evidence type="ECO:0000313" key="3">
    <source>
        <dbReference type="Proteomes" id="UP000003089"/>
    </source>
</evidence>
<gene>
    <name evidence="2" type="ORF">HMPREF1068_00704</name>
</gene>
<organism evidence="2 3">
    <name type="scientific">Bacteroides nordii CL02T12C05</name>
    <dbReference type="NCBI Taxonomy" id="997884"/>
    <lineage>
        <taxon>Bacteria</taxon>
        <taxon>Pseudomonadati</taxon>
        <taxon>Bacteroidota</taxon>
        <taxon>Bacteroidia</taxon>
        <taxon>Bacteroidales</taxon>
        <taxon>Bacteroidaceae</taxon>
        <taxon>Bacteroides</taxon>
    </lineage>
</organism>
<dbReference type="HOGENOM" id="CLU_574481_0_0_10"/>
<sequence>MKKVLLTAAALIFSMAAMNAQTEVKDPFVYEPVDGYVLKNLWIKSVKTLNDPSAALGEARGMAALNGELLFCRRDGDPSVSSIDVYDGMTGAFKKNVALASDVFVGAGIPCNDIQVDDAGNVLVANLATDVVKGGFQVWKIDITTGIGTKVIQCNLPLLENGEATPVIRIDAFGVYGDVNGDGYVMAAVAGAEAGIGDQILRWDIKGGKVVVSLTGGPETTENPADYPEMITIQEYYPSTTPSNGTAPRVCPIDNDLFYLDGFNTAAAIYDMSGILIDSFEKAPDLAPKQVGNNGVDEFSLDGRNFIIYSYTNTVDGTCPQAWALCDVGENMTFEGMKKQAIFPGNGLGNVSNPVRTALPRIDVKQDAKVAVIYVYAYKSGFGAYVFGEESAVDKFINPQPDGISDINTANLKISVTENGVTVSEAAEVTVYDFTGQQIAAQSNATHVTLLPGNYIVKAVSVDGKSVSTSKVLIK</sequence>
<dbReference type="Proteomes" id="UP000003089">
    <property type="component" value="Unassembled WGS sequence"/>
</dbReference>
<protein>
    <recommendedName>
        <fullName evidence="4">Secretion system C-terminal sorting domain-containing protein</fullName>
    </recommendedName>
</protein>
<dbReference type="STRING" id="997884.HMPREF1068_00704"/>
<evidence type="ECO:0008006" key="4">
    <source>
        <dbReference type="Google" id="ProtNLM"/>
    </source>
</evidence>
<dbReference type="EMBL" id="AGXS01000011">
    <property type="protein sequence ID" value="EIY53534.1"/>
    <property type="molecule type" value="Genomic_DNA"/>
</dbReference>
<dbReference type="SUPFAM" id="SSF101898">
    <property type="entry name" value="NHL repeat"/>
    <property type="match status" value="1"/>
</dbReference>
<evidence type="ECO:0000313" key="2">
    <source>
        <dbReference type="EMBL" id="EIY53534.1"/>
    </source>
</evidence>
<reference evidence="2 3" key="1">
    <citation type="submission" date="2012-02" db="EMBL/GenBank/DDBJ databases">
        <title>The Genome Sequence of Bacteroides nordii CL02T12C05.</title>
        <authorList>
            <consortium name="The Broad Institute Genome Sequencing Platform"/>
            <person name="Earl A."/>
            <person name="Ward D."/>
            <person name="Feldgarden M."/>
            <person name="Gevers D."/>
            <person name="Zitomersky N.L."/>
            <person name="Coyne M.J."/>
            <person name="Comstock L.E."/>
            <person name="Young S.K."/>
            <person name="Zeng Q."/>
            <person name="Gargeya S."/>
            <person name="Fitzgerald M."/>
            <person name="Haas B."/>
            <person name="Abouelleil A."/>
            <person name="Alvarado L."/>
            <person name="Arachchi H.M."/>
            <person name="Berlin A."/>
            <person name="Chapman S.B."/>
            <person name="Gearin G."/>
            <person name="Goldberg J."/>
            <person name="Griggs A."/>
            <person name="Gujja S."/>
            <person name="Hansen M."/>
            <person name="Heiman D."/>
            <person name="Howarth C."/>
            <person name="Larimer J."/>
            <person name="Lui A."/>
            <person name="MacDonald P.J.P."/>
            <person name="McCowen C."/>
            <person name="Montmayeur A."/>
            <person name="Murphy C."/>
            <person name="Neiman D."/>
            <person name="Pearson M."/>
            <person name="Priest M."/>
            <person name="Roberts A."/>
            <person name="Saif S."/>
            <person name="Shea T."/>
            <person name="Sisk P."/>
            <person name="Stolte C."/>
            <person name="Sykes S."/>
            <person name="Wortman J."/>
            <person name="Nusbaum C."/>
            <person name="Birren B."/>
        </authorList>
    </citation>
    <scope>NUCLEOTIDE SEQUENCE [LARGE SCALE GENOMIC DNA]</scope>
    <source>
        <strain evidence="2 3">CL02T12C05</strain>
    </source>
</reference>
<proteinExistence type="predicted"/>
<dbReference type="AlphaFoldDB" id="I9H256"/>
<feature type="chain" id="PRO_5003720845" description="Secretion system C-terminal sorting domain-containing protein" evidence="1">
    <location>
        <begin position="20"/>
        <end position="475"/>
    </location>
</feature>
<accession>I9H256</accession>